<dbReference type="Gene3D" id="1.10.238.10">
    <property type="entry name" value="EF-hand"/>
    <property type="match status" value="1"/>
</dbReference>
<dbReference type="InterPro" id="IPR008271">
    <property type="entry name" value="Ser/Thr_kinase_AS"/>
</dbReference>
<keyword evidence="2" id="KW-0106">Calcium</keyword>
<proteinExistence type="predicted"/>
<comment type="caution">
    <text evidence="7">The sequence shown here is derived from an EMBL/GenBank/DDBJ whole genome shotgun (WGS) entry which is preliminary data.</text>
</comment>
<dbReference type="GO" id="GO:0005737">
    <property type="term" value="C:cytoplasm"/>
    <property type="evidence" value="ECO:0007669"/>
    <property type="project" value="TreeGrafter"/>
</dbReference>
<gene>
    <name evidence="7" type="ORF">Ctob_004765</name>
</gene>
<dbReference type="GO" id="GO:0005524">
    <property type="term" value="F:ATP binding"/>
    <property type="evidence" value="ECO:0007669"/>
    <property type="project" value="UniProtKB-KW"/>
</dbReference>
<dbReference type="PROSITE" id="PS00108">
    <property type="entry name" value="PROTEIN_KINASE_ST"/>
    <property type="match status" value="1"/>
</dbReference>
<dbReference type="InterPro" id="IPR000719">
    <property type="entry name" value="Prot_kinase_dom"/>
</dbReference>
<dbReference type="SMART" id="SM00220">
    <property type="entry name" value="S_TKc"/>
    <property type="match status" value="1"/>
</dbReference>
<dbReference type="SUPFAM" id="SSF56112">
    <property type="entry name" value="Protein kinase-like (PK-like)"/>
    <property type="match status" value="1"/>
</dbReference>
<evidence type="ECO:0000259" key="6">
    <source>
        <dbReference type="PROSITE" id="PS50011"/>
    </source>
</evidence>
<keyword evidence="3" id="KW-0067">ATP-binding</keyword>
<organism evidence="7 8">
    <name type="scientific">Chrysochromulina tobinii</name>
    <dbReference type="NCBI Taxonomy" id="1460289"/>
    <lineage>
        <taxon>Eukaryota</taxon>
        <taxon>Haptista</taxon>
        <taxon>Haptophyta</taxon>
        <taxon>Prymnesiophyceae</taxon>
        <taxon>Prymnesiales</taxon>
        <taxon>Chrysochromulinaceae</taxon>
        <taxon>Chrysochromulina</taxon>
    </lineage>
</organism>
<protein>
    <submittedName>
        <fullName evidence="7">Map microtubule affinityregulating kinase</fullName>
    </submittedName>
</protein>
<dbReference type="Pfam" id="PF00069">
    <property type="entry name" value="Pkinase"/>
    <property type="match status" value="1"/>
</dbReference>
<dbReference type="InterPro" id="IPR011992">
    <property type="entry name" value="EF-hand-dom_pair"/>
</dbReference>
<evidence type="ECO:0000313" key="8">
    <source>
        <dbReference type="Proteomes" id="UP000037460"/>
    </source>
</evidence>
<dbReference type="PROSITE" id="PS50011">
    <property type="entry name" value="PROTEIN_KINASE_DOM"/>
    <property type="match status" value="1"/>
</dbReference>
<keyword evidence="8" id="KW-1185">Reference proteome</keyword>
<dbReference type="Proteomes" id="UP000037460">
    <property type="component" value="Unassembled WGS sequence"/>
</dbReference>
<keyword evidence="1" id="KW-0547">Nucleotide-binding</keyword>
<feature type="coiled-coil region" evidence="4">
    <location>
        <begin position="224"/>
        <end position="277"/>
    </location>
</feature>
<dbReference type="OrthoDB" id="541276at2759"/>
<evidence type="ECO:0000256" key="2">
    <source>
        <dbReference type="ARBA" id="ARBA00022837"/>
    </source>
</evidence>
<dbReference type="GO" id="GO:0004674">
    <property type="term" value="F:protein serine/threonine kinase activity"/>
    <property type="evidence" value="ECO:0007669"/>
    <property type="project" value="TreeGrafter"/>
</dbReference>
<evidence type="ECO:0000313" key="7">
    <source>
        <dbReference type="EMBL" id="KOO22258.1"/>
    </source>
</evidence>
<dbReference type="Gene3D" id="1.10.510.10">
    <property type="entry name" value="Transferase(Phosphotransferase) domain 1"/>
    <property type="match status" value="1"/>
</dbReference>
<reference evidence="8" key="1">
    <citation type="journal article" date="2015" name="PLoS Genet.">
        <title>Genome Sequence and Transcriptome Analyses of Chrysochromulina tobin: Metabolic Tools for Enhanced Algal Fitness in the Prominent Order Prymnesiales (Haptophyceae).</title>
        <authorList>
            <person name="Hovde B.T."/>
            <person name="Deodato C.R."/>
            <person name="Hunsperger H.M."/>
            <person name="Ryken S.A."/>
            <person name="Yost W."/>
            <person name="Jha R.K."/>
            <person name="Patterson J."/>
            <person name="Monnat R.J. Jr."/>
            <person name="Barlow S.B."/>
            <person name="Starkenburg S.R."/>
            <person name="Cattolico R.A."/>
        </authorList>
    </citation>
    <scope>NUCLEOTIDE SEQUENCE</scope>
    <source>
        <strain evidence="8">CCMP291</strain>
    </source>
</reference>
<feature type="domain" description="Protein kinase" evidence="6">
    <location>
        <begin position="339"/>
        <end position="615"/>
    </location>
</feature>
<keyword evidence="5" id="KW-1133">Transmembrane helix</keyword>
<accession>A0A0M0J7Q1</accession>
<evidence type="ECO:0000256" key="3">
    <source>
        <dbReference type="ARBA" id="ARBA00022840"/>
    </source>
</evidence>
<feature type="transmembrane region" description="Helical" evidence="5">
    <location>
        <begin position="176"/>
        <end position="193"/>
    </location>
</feature>
<keyword evidence="7" id="KW-0418">Kinase</keyword>
<dbReference type="GO" id="GO:0035556">
    <property type="term" value="P:intracellular signal transduction"/>
    <property type="evidence" value="ECO:0007669"/>
    <property type="project" value="TreeGrafter"/>
</dbReference>
<dbReference type="EMBL" id="JWZX01003295">
    <property type="protein sequence ID" value="KOO22258.1"/>
    <property type="molecule type" value="Genomic_DNA"/>
</dbReference>
<dbReference type="AlphaFoldDB" id="A0A0M0J7Q1"/>
<keyword evidence="4" id="KW-0175">Coiled coil</keyword>
<dbReference type="InterPro" id="IPR011009">
    <property type="entry name" value="Kinase-like_dom_sf"/>
</dbReference>
<dbReference type="SUPFAM" id="SSF47473">
    <property type="entry name" value="EF-hand"/>
    <property type="match status" value="1"/>
</dbReference>
<keyword evidence="5" id="KW-0472">Membrane</keyword>
<sequence length="617" mass="68153">MPLGWQLGTGVVSWSFTRVRIMDPQPDDGPLTPKRPPSARDFFSVPKSGKFDNPSQLKLLLVALLSVSLFVIGHGVYIQHSQAVVLAKYRARMDADGNRNLSKEEVSRWFLASLNQSDDSAAVKRWGKLLGRFDEDGDGGFDDDELLRLFDGIDELPGATDDIKELGGDAGETQRLVFLGMALVLAALVAAAVRDVFVLTGSIESLSTDLRRSQKEEDDRKAELAALSTEGKQLKERASNAELAKAKAELEANERKEQQVEAERRAAHEKNRLLEEKLREAQWGLESRRKGAALISKVVFDAGGRLKQKQRLEGATEGSVTTKRLITSADGDVWLDMQDQIANSGGDQSSHALWKVTNIATGEHRVMKCYKKFDHEDLISELCAARDLTPHPNIMRFDKVIETDAEAFVLCEFLDGEDLMAFYEQGVDEATAKHLFHQIFSAFAHLHGQCGVLHNDVKLENLFVVGTGGTTAQLQAKIIDFGLASFPGKKPKVANPGTCGFAYCAPELLNQAQKSLLPVLPHATKEMDIFRLGVVLYVLLMQQFPYPPIPLAALAEPSQPARPLSDESFKKESHKVALGKWRALSPECKELLGRLLAFDPKARPTAQAALEHAWFHI</sequence>
<evidence type="ECO:0000256" key="4">
    <source>
        <dbReference type="SAM" id="Coils"/>
    </source>
</evidence>
<keyword evidence="5" id="KW-0812">Transmembrane</keyword>
<dbReference type="PANTHER" id="PTHR24346">
    <property type="entry name" value="MAP/MICROTUBULE AFFINITY-REGULATING KINASE"/>
    <property type="match status" value="1"/>
</dbReference>
<evidence type="ECO:0000256" key="1">
    <source>
        <dbReference type="ARBA" id="ARBA00022741"/>
    </source>
</evidence>
<evidence type="ECO:0000256" key="5">
    <source>
        <dbReference type="SAM" id="Phobius"/>
    </source>
</evidence>
<name>A0A0M0J7Q1_9EUKA</name>
<feature type="transmembrane region" description="Helical" evidence="5">
    <location>
        <begin position="59"/>
        <end position="78"/>
    </location>
</feature>
<dbReference type="InterPro" id="IPR018247">
    <property type="entry name" value="EF_Hand_1_Ca_BS"/>
</dbReference>
<dbReference type="PROSITE" id="PS00018">
    <property type="entry name" value="EF_HAND_1"/>
    <property type="match status" value="1"/>
</dbReference>
<dbReference type="PANTHER" id="PTHR24346:SF30">
    <property type="entry name" value="MATERNAL EMBRYONIC LEUCINE ZIPPER KINASE"/>
    <property type="match status" value="1"/>
</dbReference>
<keyword evidence="7" id="KW-0808">Transferase</keyword>